<dbReference type="Pfam" id="PF00270">
    <property type="entry name" value="DEAD"/>
    <property type="match status" value="1"/>
</dbReference>
<accession>A0A1J4MRL4</accession>
<comment type="caution">
    <text evidence="5">The sequence shown here is derived from an EMBL/GenBank/DDBJ whole genome shotgun (WGS) entry which is preliminary data.</text>
</comment>
<sequence>MLKRERTNELVNQRNKLSTYQAQILTNIRLLEFLKKILETYNKLISNNYITRISSILCGVSSDCICKLGKCPGIHGTDSINDFKDVIIAIKDKIIIKRITDTPVPISNTKLDLNEILANSRDYIIEFKVEDKCVEDRIKVKELDTQSSTNLIRSKKLGKKYMDSLLKFFEDQILMNIGVKKEKNDNKLTDKVDIEVKENNLEDFRIKRINQLISLAKEKNQIIGSDEVIETISKSTILKGGIVSQKTENAREAKYCDENDEIYSILDQKILNMLSSYINNNSSDKFRFYNHQSEAIKAILKDKKNVIITTGTSSGKSMCYILPCIQFAIQNPKYLTLLIFPTKALSEDQFMKITKIINCFKPESGDILPVINKLDGDTNMNQRREILLKSNIISTNIDFIHWNIEFLSCMIYNRLKLLVIDEAHIYTGHFGINTSYILKRLNRGILYYKQKNKLIIPEHCTQYIVCTATINNPIEHFRNLVGSEFESLNDISLIDNDSSSKEESSILIWDSNKYINKDNTKSYNQIKINKSYKECINMLIEFYYLNRKLILFCHSRKLVENIKRDLLMVLKKINIHNNHHFNFENDIQIYRGGISQVERRKLESLIFNGKVKIVISTIALELGIDVKCFDSVIVFGYPGSINRLTQQFGRCGRDHKTKSIKMLMLNENNEIDNYISNHGKELLSKQFDSCVINLKNPYLLILHLICLTVESFKYINVKRDSKILDLNSEILVDIVKFLYNRNLLVNYDNSKVQDFNTCDLYYNWNKIKNQVEVGIEPACISSLLSLYFENNDQLILNDPKDIYKQIDVRDSDLTISLYNVKDNRIVIDTLPILSSIRLVYPESIYSINGVLFKTLSVDLASRRGLMQEIKKGDHRLKQKTVSSGEIAVIMQGNGERYTLNENSKNEMIKMSIYITGARVTFDIYSYSVYEIINNEWIFLEEKYIQKPLVYSFNTMGMQIKLELRDKFEVEIINIAIHGIIHNVINSLPKYISCNINDISCECPDIKIFNQKNKQTDSIILLLYENKKGGNGYFNELMKLKCTENGKEVRIIEDIIHNMRYNLNSCNCKNGCLNCGFLLYSCIKNNRHINKQITLEILENIEKIRNNTT</sequence>
<dbReference type="PROSITE" id="PS51194">
    <property type="entry name" value="HELICASE_CTER"/>
    <property type="match status" value="1"/>
</dbReference>
<feature type="domain" description="Helicase ATP-binding" evidence="3">
    <location>
        <begin position="297"/>
        <end position="488"/>
    </location>
</feature>
<dbReference type="GO" id="GO:0006289">
    <property type="term" value="P:nucleotide-excision repair"/>
    <property type="evidence" value="ECO:0007669"/>
    <property type="project" value="TreeGrafter"/>
</dbReference>
<dbReference type="GO" id="GO:0043138">
    <property type="term" value="F:3'-5' DNA helicase activity"/>
    <property type="evidence" value="ECO:0007669"/>
    <property type="project" value="TreeGrafter"/>
</dbReference>
<dbReference type="RefSeq" id="XP_028876540.1">
    <property type="nucleotide sequence ID" value="XM_029019066.1"/>
</dbReference>
<dbReference type="Pfam" id="PF09369">
    <property type="entry name" value="MZB"/>
    <property type="match status" value="1"/>
</dbReference>
<dbReference type="InterPro" id="IPR027417">
    <property type="entry name" value="P-loop_NTPase"/>
</dbReference>
<evidence type="ECO:0000256" key="2">
    <source>
        <dbReference type="ARBA" id="ARBA00022840"/>
    </source>
</evidence>
<reference evidence="5 6" key="1">
    <citation type="submission" date="2016-10" db="EMBL/GenBank/DDBJ databases">
        <title>Reductive evolution of mitochondrial metabolism and differential evolution of invasion-related proteins in Cryptosporidium.</title>
        <authorList>
            <person name="Liu S."/>
            <person name="Roellig D.M."/>
            <person name="Guo Y."/>
            <person name="Li N."/>
            <person name="Frace M.A."/>
            <person name="Tang K."/>
            <person name="Zhang L."/>
            <person name="Feng Y."/>
            <person name="Xiao L."/>
        </authorList>
    </citation>
    <scope>NUCLEOTIDE SEQUENCE [LARGE SCALE GENOMIC DNA]</scope>
    <source>
        <strain evidence="5">39726</strain>
    </source>
</reference>
<dbReference type="GO" id="GO:0003676">
    <property type="term" value="F:nucleic acid binding"/>
    <property type="evidence" value="ECO:0007669"/>
    <property type="project" value="InterPro"/>
</dbReference>
<protein>
    <submittedName>
        <fullName evidence="5">LHR1 SKI2 family RNA SFII helicase</fullName>
    </submittedName>
</protein>
<dbReference type="GO" id="GO:0005634">
    <property type="term" value="C:nucleus"/>
    <property type="evidence" value="ECO:0007669"/>
    <property type="project" value="TreeGrafter"/>
</dbReference>
<dbReference type="GO" id="GO:0036297">
    <property type="term" value="P:interstrand cross-link repair"/>
    <property type="evidence" value="ECO:0007669"/>
    <property type="project" value="TreeGrafter"/>
</dbReference>
<feature type="domain" description="Helicase C-terminal" evidence="4">
    <location>
        <begin position="538"/>
        <end position="698"/>
    </location>
</feature>
<dbReference type="Gene3D" id="3.40.50.300">
    <property type="entry name" value="P-loop containing nucleotide triphosphate hydrolases"/>
    <property type="match status" value="2"/>
</dbReference>
<keyword evidence="2" id="KW-0067">ATP-binding</keyword>
<dbReference type="InterPro" id="IPR014001">
    <property type="entry name" value="Helicase_ATP-bd"/>
</dbReference>
<evidence type="ECO:0000259" key="4">
    <source>
        <dbReference type="PROSITE" id="PS51194"/>
    </source>
</evidence>
<keyword evidence="5" id="KW-0347">Helicase</keyword>
<evidence type="ECO:0000259" key="3">
    <source>
        <dbReference type="PROSITE" id="PS51192"/>
    </source>
</evidence>
<evidence type="ECO:0000313" key="5">
    <source>
        <dbReference type="EMBL" id="OII75533.1"/>
    </source>
</evidence>
<dbReference type="PROSITE" id="PS51192">
    <property type="entry name" value="HELICASE_ATP_BIND_1"/>
    <property type="match status" value="1"/>
</dbReference>
<organism evidence="5 6">
    <name type="scientific">Cryptosporidium ubiquitum</name>
    <dbReference type="NCBI Taxonomy" id="857276"/>
    <lineage>
        <taxon>Eukaryota</taxon>
        <taxon>Sar</taxon>
        <taxon>Alveolata</taxon>
        <taxon>Apicomplexa</taxon>
        <taxon>Conoidasida</taxon>
        <taxon>Coccidia</taxon>
        <taxon>Eucoccidiorida</taxon>
        <taxon>Eimeriorina</taxon>
        <taxon>Cryptosporidiidae</taxon>
        <taxon>Cryptosporidium</taxon>
    </lineage>
</organism>
<name>A0A1J4MRL4_9CRYT</name>
<gene>
    <name evidence="5" type="ORF">cubi_02054</name>
</gene>
<dbReference type="OrthoDB" id="18781at2759"/>
<dbReference type="Pfam" id="PF00271">
    <property type="entry name" value="Helicase_C"/>
    <property type="match status" value="1"/>
</dbReference>
<dbReference type="Proteomes" id="UP000186176">
    <property type="component" value="Unassembled WGS sequence"/>
</dbReference>
<proteinExistence type="predicted"/>
<dbReference type="AlphaFoldDB" id="A0A1J4MRL4"/>
<dbReference type="SMART" id="SM00487">
    <property type="entry name" value="DEXDc"/>
    <property type="match status" value="1"/>
</dbReference>
<dbReference type="InterPro" id="IPR011545">
    <property type="entry name" value="DEAD/DEAH_box_helicase_dom"/>
</dbReference>
<dbReference type="PANTHER" id="PTHR47957">
    <property type="entry name" value="ATP-DEPENDENT HELICASE HRQ1"/>
    <property type="match status" value="1"/>
</dbReference>
<dbReference type="VEuPathDB" id="CryptoDB:cubi_02054"/>
<dbReference type="InterPro" id="IPR001650">
    <property type="entry name" value="Helicase_C-like"/>
</dbReference>
<keyword evidence="5" id="KW-0378">Hydrolase</keyword>
<dbReference type="EMBL" id="LRBP01000001">
    <property type="protein sequence ID" value="OII75533.1"/>
    <property type="molecule type" value="Genomic_DNA"/>
</dbReference>
<evidence type="ECO:0000313" key="6">
    <source>
        <dbReference type="Proteomes" id="UP000186176"/>
    </source>
</evidence>
<dbReference type="GO" id="GO:0005524">
    <property type="term" value="F:ATP binding"/>
    <property type="evidence" value="ECO:0007669"/>
    <property type="project" value="UniProtKB-KW"/>
</dbReference>
<dbReference type="InterPro" id="IPR018973">
    <property type="entry name" value="MZB"/>
</dbReference>
<keyword evidence="6" id="KW-1185">Reference proteome</keyword>
<dbReference type="SUPFAM" id="SSF52540">
    <property type="entry name" value="P-loop containing nucleoside triphosphate hydrolases"/>
    <property type="match status" value="1"/>
</dbReference>
<dbReference type="PANTHER" id="PTHR47957:SF3">
    <property type="entry name" value="ATP-DEPENDENT HELICASE HRQ1"/>
    <property type="match status" value="1"/>
</dbReference>
<evidence type="ECO:0000256" key="1">
    <source>
        <dbReference type="ARBA" id="ARBA00022741"/>
    </source>
</evidence>
<dbReference type="GeneID" id="39978845"/>
<dbReference type="SMART" id="SM00490">
    <property type="entry name" value="HELICc"/>
    <property type="match status" value="1"/>
</dbReference>
<keyword evidence="1" id="KW-0547">Nucleotide-binding</keyword>